<evidence type="ECO:0000256" key="1">
    <source>
        <dbReference type="ARBA" id="ARBA00022448"/>
    </source>
</evidence>
<accession>A0A1B7MIN2</accession>
<keyword evidence="6 9" id="KW-1133">Transmembrane helix</keyword>
<keyword evidence="5" id="KW-0067">ATP-binding</keyword>
<evidence type="ECO:0000313" key="12">
    <source>
        <dbReference type="Proteomes" id="UP000092154"/>
    </source>
</evidence>
<dbReference type="PANTHER" id="PTHR24223:SF353">
    <property type="entry name" value="ABC TRANSPORTER ATP-BINDING PROTEIN_PERMEASE VMR1-RELATED"/>
    <property type="match status" value="1"/>
</dbReference>
<reference evidence="11 12" key="1">
    <citation type="submission" date="2016-06" db="EMBL/GenBank/DDBJ databases">
        <title>Comparative genomics of the ectomycorrhizal sister species Rhizopogon vinicolor and Rhizopogon vesiculosus (Basidiomycota: Boletales) reveals a divergence of the mating type B locus.</title>
        <authorList>
            <consortium name="DOE Joint Genome Institute"/>
            <person name="Mujic A.B."/>
            <person name="Kuo A."/>
            <person name="Tritt A."/>
            <person name="Lipzen A."/>
            <person name="Chen C."/>
            <person name="Johnson J."/>
            <person name="Sharma A."/>
            <person name="Barry K."/>
            <person name="Grigoriev I.V."/>
            <person name="Spatafora J.W."/>
        </authorList>
    </citation>
    <scope>NUCLEOTIDE SEQUENCE [LARGE SCALE GENOMIC DNA]</scope>
    <source>
        <strain evidence="11 12">AM-OR11-026</strain>
    </source>
</reference>
<dbReference type="InterPro" id="IPR011527">
    <property type="entry name" value="ABC1_TM_dom"/>
</dbReference>
<keyword evidence="12" id="KW-1185">Reference proteome</keyword>
<dbReference type="EMBL" id="KV449004">
    <property type="protein sequence ID" value="OAX32453.1"/>
    <property type="molecule type" value="Genomic_DNA"/>
</dbReference>
<organism evidence="11 12">
    <name type="scientific">Rhizopogon vinicolor AM-OR11-026</name>
    <dbReference type="NCBI Taxonomy" id="1314800"/>
    <lineage>
        <taxon>Eukaryota</taxon>
        <taxon>Fungi</taxon>
        <taxon>Dikarya</taxon>
        <taxon>Basidiomycota</taxon>
        <taxon>Agaricomycotina</taxon>
        <taxon>Agaricomycetes</taxon>
        <taxon>Agaricomycetidae</taxon>
        <taxon>Boletales</taxon>
        <taxon>Suillineae</taxon>
        <taxon>Rhizopogonaceae</taxon>
        <taxon>Rhizopogon</taxon>
    </lineage>
</organism>
<feature type="transmembrane region" description="Helical" evidence="9">
    <location>
        <begin position="6"/>
        <end position="26"/>
    </location>
</feature>
<name>A0A1B7MIN2_9AGAM</name>
<dbReference type="InterPro" id="IPR050173">
    <property type="entry name" value="ABC_transporter_C-like"/>
</dbReference>
<dbReference type="SUPFAM" id="SSF90123">
    <property type="entry name" value="ABC transporter transmembrane region"/>
    <property type="match status" value="1"/>
</dbReference>
<feature type="transmembrane region" description="Helical" evidence="9">
    <location>
        <begin position="113"/>
        <end position="130"/>
    </location>
</feature>
<evidence type="ECO:0000256" key="6">
    <source>
        <dbReference type="ARBA" id="ARBA00022989"/>
    </source>
</evidence>
<dbReference type="PROSITE" id="PS50929">
    <property type="entry name" value="ABC_TM1F"/>
    <property type="match status" value="1"/>
</dbReference>
<dbReference type="InterPro" id="IPR036640">
    <property type="entry name" value="ABC1_TM_sf"/>
</dbReference>
<dbReference type="GO" id="GO:0000329">
    <property type="term" value="C:fungal-type vacuole membrane"/>
    <property type="evidence" value="ECO:0007669"/>
    <property type="project" value="TreeGrafter"/>
</dbReference>
<protein>
    <recommendedName>
        <fullName evidence="10">ABC transmembrane type-1 domain-containing protein</fullName>
    </recommendedName>
</protein>
<evidence type="ECO:0000256" key="4">
    <source>
        <dbReference type="ARBA" id="ARBA00022741"/>
    </source>
</evidence>
<evidence type="ECO:0000256" key="8">
    <source>
        <dbReference type="SAM" id="MobiDB-lite"/>
    </source>
</evidence>
<keyword evidence="4" id="KW-0547">Nucleotide-binding</keyword>
<feature type="compositionally biased region" description="Polar residues" evidence="8">
    <location>
        <begin position="402"/>
        <end position="414"/>
    </location>
</feature>
<dbReference type="AlphaFoldDB" id="A0A1B7MIN2"/>
<keyword evidence="2 9" id="KW-0812">Transmembrane</keyword>
<evidence type="ECO:0000256" key="7">
    <source>
        <dbReference type="ARBA" id="ARBA00023136"/>
    </source>
</evidence>
<gene>
    <name evidence="11" type="ORF">K503DRAFT_726973</name>
</gene>
<dbReference type="OrthoDB" id="3042558at2759"/>
<feature type="non-terminal residue" evidence="11">
    <location>
        <position position="540"/>
    </location>
</feature>
<dbReference type="Proteomes" id="UP000092154">
    <property type="component" value="Unassembled WGS sequence"/>
</dbReference>
<keyword evidence="1" id="KW-0813">Transport</keyword>
<dbReference type="GO" id="GO:0005524">
    <property type="term" value="F:ATP binding"/>
    <property type="evidence" value="ECO:0007669"/>
    <property type="project" value="UniProtKB-KW"/>
</dbReference>
<sequence length="540" mass="60294">MPPYQLHLADALVGAAILSSFTLFLARSQQQKIHLPTVQDASLADDVDQDPYNVTKPEDFIDGEPIDEDAFWAKMRNRKLLLFLLSTVILAFEGISLGWSAYTDEQDILAEHIFRTVFALYIGVLVVLSVSQCTVHRHSELVIHITALTFFSSVLHFVVGILPSSDSISAHSIRESPPVLAFWYAMTVLYILTFVVIGTTPRGPPLHFSPSLIYPQKTIDDTTNKSYENVCGSPGASVIDYLWFSYVTRVVQLGKSDSVEIGDLPIIPTKMRTTYQFYRMRMNLHANPLKPGWDLAWRLVSINKLTFLAEVVLAAFAAPMWFASPFFVRKLIAYLEGDPDRLDRGWGYAFGQFASLIILTLLNAQMWHMATIFRIRLRTQLNTILFAKTLVRKDVACSSGASTSVEKNNKSKNANGDSNKDKDEEEEENELSSKAQIMTLMTTDVDRIAEISFHLFAITDSPIEIVVGTAMLYSLLGISRPVGPAVLCLFLPLNHFAGKVVINAQDNLMKARDERVSLMNEVVTVSASFDLILLVPSLDT</sequence>
<evidence type="ECO:0000256" key="9">
    <source>
        <dbReference type="SAM" id="Phobius"/>
    </source>
</evidence>
<evidence type="ECO:0000256" key="2">
    <source>
        <dbReference type="ARBA" id="ARBA00022692"/>
    </source>
</evidence>
<feature type="transmembrane region" description="Helical" evidence="9">
    <location>
        <begin position="182"/>
        <end position="200"/>
    </location>
</feature>
<dbReference type="InParanoid" id="A0A1B7MIN2"/>
<evidence type="ECO:0000256" key="3">
    <source>
        <dbReference type="ARBA" id="ARBA00022737"/>
    </source>
</evidence>
<dbReference type="STRING" id="1314800.A0A1B7MIN2"/>
<dbReference type="PANTHER" id="PTHR24223">
    <property type="entry name" value="ATP-BINDING CASSETTE SUB-FAMILY C"/>
    <property type="match status" value="1"/>
</dbReference>
<feature type="transmembrane region" description="Helical" evidence="9">
    <location>
        <begin position="307"/>
        <end position="328"/>
    </location>
</feature>
<evidence type="ECO:0000259" key="10">
    <source>
        <dbReference type="PROSITE" id="PS50929"/>
    </source>
</evidence>
<keyword evidence="7 9" id="KW-0472">Membrane</keyword>
<feature type="domain" description="ABC transmembrane type-1" evidence="10">
    <location>
        <begin position="311"/>
        <end position="524"/>
    </location>
</feature>
<evidence type="ECO:0000313" key="11">
    <source>
        <dbReference type="EMBL" id="OAX32453.1"/>
    </source>
</evidence>
<evidence type="ECO:0000256" key="5">
    <source>
        <dbReference type="ARBA" id="ARBA00022840"/>
    </source>
</evidence>
<feature type="region of interest" description="Disordered" evidence="8">
    <location>
        <begin position="402"/>
        <end position="433"/>
    </location>
</feature>
<feature type="transmembrane region" description="Helical" evidence="9">
    <location>
        <begin position="348"/>
        <end position="368"/>
    </location>
</feature>
<proteinExistence type="predicted"/>
<feature type="transmembrane region" description="Helical" evidence="9">
    <location>
        <begin position="80"/>
        <end position="101"/>
    </location>
</feature>
<keyword evidence="3" id="KW-0677">Repeat</keyword>
<dbReference type="GO" id="GO:0140359">
    <property type="term" value="F:ABC-type transporter activity"/>
    <property type="evidence" value="ECO:0007669"/>
    <property type="project" value="InterPro"/>
</dbReference>
<feature type="transmembrane region" description="Helical" evidence="9">
    <location>
        <begin position="142"/>
        <end position="162"/>
    </location>
</feature>
<dbReference type="Gene3D" id="1.20.1560.10">
    <property type="entry name" value="ABC transporter type 1, transmembrane domain"/>
    <property type="match status" value="1"/>
</dbReference>